<evidence type="ECO:0000256" key="2">
    <source>
        <dbReference type="ARBA" id="ARBA00022741"/>
    </source>
</evidence>
<keyword evidence="4" id="KW-0143">Chaperone</keyword>
<dbReference type="GO" id="GO:0005524">
    <property type="term" value="F:ATP binding"/>
    <property type="evidence" value="ECO:0007669"/>
    <property type="project" value="UniProtKB-KW"/>
</dbReference>
<keyword evidence="2" id="KW-0547">Nucleotide-binding</keyword>
<evidence type="ECO:0000256" key="5">
    <source>
        <dbReference type="SAM" id="MobiDB-lite"/>
    </source>
</evidence>
<dbReference type="RefSeq" id="WP_120643731.1">
    <property type="nucleotide sequence ID" value="NZ_RAWB01000112.1"/>
</dbReference>
<feature type="compositionally biased region" description="Low complexity" evidence="5">
    <location>
        <begin position="164"/>
        <end position="173"/>
    </location>
</feature>
<dbReference type="Pfam" id="PF07724">
    <property type="entry name" value="AAA_2"/>
    <property type="match status" value="1"/>
</dbReference>
<dbReference type="GO" id="GO:0016887">
    <property type="term" value="F:ATP hydrolysis activity"/>
    <property type="evidence" value="ECO:0007669"/>
    <property type="project" value="InterPro"/>
</dbReference>
<dbReference type="GO" id="GO:0034605">
    <property type="term" value="P:cellular response to heat"/>
    <property type="evidence" value="ECO:0007669"/>
    <property type="project" value="TreeGrafter"/>
</dbReference>
<dbReference type="SUPFAM" id="SSF52540">
    <property type="entry name" value="P-loop containing nucleoside triphosphate hydrolases"/>
    <property type="match status" value="2"/>
</dbReference>
<dbReference type="SMART" id="SM00382">
    <property type="entry name" value="AAA"/>
    <property type="match status" value="2"/>
</dbReference>
<dbReference type="PRINTS" id="PR00300">
    <property type="entry name" value="CLPPROTEASEA"/>
</dbReference>
<dbReference type="Gene3D" id="1.10.8.60">
    <property type="match status" value="2"/>
</dbReference>
<evidence type="ECO:0000313" key="9">
    <source>
        <dbReference type="Proteomes" id="UP000272888"/>
    </source>
</evidence>
<dbReference type="InterPro" id="IPR019489">
    <property type="entry name" value="Clp_ATPase_C"/>
</dbReference>
<evidence type="ECO:0000256" key="3">
    <source>
        <dbReference type="ARBA" id="ARBA00022840"/>
    </source>
</evidence>
<name>A0A3A8Q6Q3_9BACT</name>
<dbReference type="Pfam" id="PF17871">
    <property type="entry name" value="AAA_lid_9"/>
    <property type="match status" value="1"/>
</dbReference>
<comment type="caution">
    <text evidence="8">The sequence shown here is derived from an EMBL/GenBank/DDBJ whole genome shotgun (WGS) entry which is preliminary data.</text>
</comment>
<evidence type="ECO:0000259" key="7">
    <source>
        <dbReference type="SMART" id="SM01086"/>
    </source>
</evidence>
<dbReference type="EMBL" id="RAWB01000112">
    <property type="protein sequence ID" value="RKH60532.1"/>
    <property type="molecule type" value="Genomic_DNA"/>
</dbReference>
<dbReference type="InterPro" id="IPR027417">
    <property type="entry name" value="P-loop_NTPase"/>
</dbReference>
<dbReference type="SMART" id="SM01086">
    <property type="entry name" value="ClpB_D2-small"/>
    <property type="match status" value="1"/>
</dbReference>
<keyword evidence="8" id="KW-0378">Hydrolase</keyword>
<evidence type="ECO:0000259" key="6">
    <source>
        <dbReference type="SMART" id="SM00382"/>
    </source>
</evidence>
<keyword evidence="8" id="KW-0645">Protease</keyword>
<dbReference type="InterPro" id="IPR050130">
    <property type="entry name" value="ClpA_ClpB"/>
</dbReference>
<accession>A0A3A8Q6Q3</accession>
<dbReference type="FunFam" id="3.40.50.300:FF:000025">
    <property type="entry name" value="ATP-dependent Clp protease subunit"/>
    <property type="match status" value="1"/>
</dbReference>
<dbReference type="Proteomes" id="UP000272888">
    <property type="component" value="Unassembled WGS sequence"/>
</dbReference>
<dbReference type="InterPro" id="IPR036628">
    <property type="entry name" value="Clp_N_dom_sf"/>
</dbReference>
<keyword evidence="1" id="KW-0677">Repeat</keyword>
<dbReference type="GO" id="GO:0005737">
    <property type="term" value="C:cytoplasm"/>
    <property type="evidence" value="ECO:0007669"/>
    <property type="project" value="TreeGrafter"/>
</dbReference>
<protein>
    <submittedName>
        <fullName evidence="8">ATP-dependent Clp protease ATP-binding subunit</fullName>
    </submittedName>
</protein>
<dbReference type="InterPro" id="IPR041546">
    <property type="entry name" value="ClpA/ClpB_AAA_lid"/>
</dbReference>
<reference evidence="9" key="1">
    <citation type="submission" date="2018-09" db="EMBL/GenBank/DDBJ databases">
        <authorList>
            <person name="Livingstone P.G."/>
            <person name="Whitworth D.E."/>
        </authorList>
    </citation>
    <scope>NUCLEOTIDE SEQUENCE [LARGE SCALE GENOMIC DNA]</scope>
    <source>
        <strain evidence="9">CA051B</strain>
    </source>
</reference>
<dbReference type="InterPro" id="IPR003959">
    <property type="entry name" value="ATPase_AAA_core"/>
</dbReference>
<dbReference type="CDD" id="cd19499">
    <property type="entry name" value="RecA-like_ClpB_Hsp104-like"/>
    <property type="match status" value="1"/>
</dbReference>
<gene>
    <name evidence="8" type="ORF">D7V93_13150</name>
</gene>
<keyword evidence="9" id="KW-1185">Reference proteome</keyword>
<dbReference type="GO" id="GO:0006508">
    <property type="term" value="P:proteolysis"/>
    <property type="evidence" value="ECO:0007669"/>
    <property type="project" value="UniProtKB-KW"/>
</dbReference>
<organism evidence="8 9">
    <name type="scientific">Corallococcus llansteffanensis</name>
    <dbReference type="NCBI Taxonomy" id="2316731"/>
    <lineage>
        <taxon>Bacteria</taxon>
        <taxon>Pseudomonadati</taxon>
        <taxon>Myxococcota</taxon>
        <taxon>Myxococcia</taxon>
        <taxon>Myxococcales</taxon>
        <taxon>Cystobacterineae</taxon>
        <taxon>Myxococcaceae</taxon>
        <taxon>Corallococcus</taxon>
    </lineage>
</organism>
<dbReference type="Gene3D" id="3.40.50.300">
    <property type="entry name" value="P-loop containing nucleotide triphosphate hydrolases"/>
    <property type="match status" value="2"/>
</dbReference>
<dbReference type="Gene3D" id="1.10.1780.10">
    <property type="entry name" value="Clp, N-terminal domain"/>
    <property type="match status" value="1"/>
</dbReference>
<dbReference type="GO" id="GO:0008233">
    <property type="term" value="F:peptidase activity"/>
    <property type="evidence" value="ECO:0007669"/>
    <property type="project" value="UniProtKB-KW"/>
</dbReference>
<dbReference type="InterPro" id="IPR003593">
    <property type="entry name" value="AAA+_ATPase"/>
</dbReference>
<feature type="region of interest" description="Disordered" evidence="5">
    <location>
        <begin position="134"/>
        <end position="236"/>
    </location>
</feature>
<evidence type="ECO:0000256" key="4">
    <source>
        <dbReference type="ARBA" id="ARBA00023186"/>
    </source>
</evidence>
<dbReference type="PANTHER" id="PTHR11638:SF18">
    <property type="entry name" value="HEAT SHOCK PROTEIN 104"/>
    <property type="match status" value="1"/>
</dbReference>
<dbReference type="PANTHER" id="PTHR11638">
    <property type="entry name" value="ATP-DEPENDENT CLP PROTEASE"/>
    <property type="match status" value="1"/>
</dbReference>
<feature type="domain" description="AAA+ ATPase" evidence="6">
    <location>
        <begin position="590"/>
        <end position="731"/>
    </location>
</feature>
<proteinExistence type="predicted"/>
<sequence length="862" mass="92016">MVDSTDLAQVLHEAHDIARSVAQKPTSAHVLLALFTVENRAQLLLKEKGVDEDALLQLITEAPAETGSNVVQDLTTRARELASNSRSGEADCLHLLIAIIRKRCAASDLLARTGIDLISLSNTALSYSTSGVQSRRLQPGYGQTAVATRAPVSRPVGAPPSPLPTSTLALSAPRPAPLMTPPVTVPPPAARMTPALSPRDLIDVDEDESPREARSEPVAPPLPRMTPPPAPVAAPPVARATPPVAPPAPVARPTPPVPAQAQAKAGTLTLDAKAFPMLTSMGRNLSQAAREGKLDPVVGRAREVEEVIDILGKRRTNNPCLLGEPGVGKTAVVEGVAQRLLGLRGTLAEKILIELDMATLVAGTQLRGSFSEKLNALKEEVRRGEGRVVVFIDEIHTLVGAGSTGEGPQDAANELKTAMARGEFPCIGATTHDEYRKFIAADPALERRFTSVTVNEPSVPETVEILQGIIGRYEEHHGLRYLPEALVAAASLASRYVTDRFMPDKAISVVDLAGSRCHREGKHKVDAADVARVVAKLAGVPEERLLMNDSARLLRLEDDLSERVIGHAEAVGRIARVIRRNYAGFASRRPMGSFLFLGPTGVGKTEMARALAEVLFGNRDALVRLDMSEMSESHGVSRLIGSPAGYVGFGEGGQLTEPVRRRPSSVVVLDEIEKAHREVQMLLLQVLEEGRLTDGKGRHIDFSNTVIVMTTNLGAEAFSRTSRAVGFGAADAAAGNALDLAADTARKALPPELWNRIDERLPFRPLVELEVAKIATLILAESSKRLATERGIVYTAGADVVGHLLKSGGFDPQLGARPMRQVVQRLVEGPLAERILAGEFGAGDRVRVAVQAGQLQFARDAA</sequence>
<feature type="domain" description="AAA+ ATPase" evidence="6">
    <location>
        <begin position="315"/>
        <end position="459"/>
    </location>
</feature>
<evidence type="ECO:0000313" key="8">
    <source>
        <dbReference type="EMBL" id="RKH60532.1"/>
    </source>
</evidence>
<feature type="domain" description="Clp ATPase C-terminal" evidence="7">
    <location>
        <begin position="766"/>
        <end position="857"/>
    </location>
</feature>
<evidence type="ECO:0000256" key="1">
    <source>
        <dbReference type="ARBA" id="ARBA00022737"/>
    </source>
</evidence>
<dbReference type="AlphaFoldDB" id="A0A3A8Q6Q3"/>
<dbReference type="InterPro" id="IPR001270">
    <property type="entry name" value="ClpA/B"/>
</dbReference>
<feature type="compositionally biased region" description="Pro residues" evidence="5">
    <location>
        <begin position="218"/>
        <end position="234"/>
    </location>
</feature>
<dbReference type="CDD" id="cd00009">
    <property type="entry name" value="AAA"/>
    <property type="match status" value="1"/>
</dbReference>
<dbReference type="Pfam" id="PF10431">
    <property type="entry name" value="ClpB_D2-small"/>
    <property type="match status" value="1"/>
</dbReference>
<feature type="compositionally biased region" description="Pro residues" evidence="5">
    <location>
        <begin position="174"/>
        <end position="189"/>
    </location>
</feature>
<dbReference type="Pfam" id="PF00004">
    <property type="entry name" value="AAA"/>
    <property type="match status" value="1"/>
</dbReference>
<keyword evidence="3 8" id="KW-0067">ATP-binding</keyword>